<evidence type="ECO:0000259" key="2">
    <source>
        <dbReference type="Pfam" id="PF00462"/>
    </source>
</evidence>
<dbReference type="PANTHER" id="PTHR45694">
    <property type="entry name" value="GLUTAREDOXIN 2"/>
    <property type="match status" value="1"/>
</dbReference>
<feature type="region of interest" description="Disordered" evidence="1">
    <location>
        <begin position="1"/>
        <end position="27"/>
    </location>
</feature>
<dbReference type="PANTHER" id="PTHR45694:SF18">
    <property type="entry name" value="GLUTAREDOXIN-1-RELATED"/>
    <property type="match status" value="1"/>
</dbReference>
<dbReference type="Pfam" id="PF00462">
    <property type="entry name" value="Glutaredoxin"/>
    <property type="match status" value="1"/>
</dbReference>
<dbReference type="GO" id="GO:0005737">
    <property type="term" value="C:cytoplasm"/>
    <property type="evidence" value="ECO:0007669"/>
    <property type="project" value="TreeGrafter"/>
</dbReference>
<accession>A0AAV5VJD8</accession>
<protein>
    <recommendedName>
        <fullName evidence="2">Glutaredoxin domain-containing protein</fullName>
    </recommendedName>
</protein>
<dbReference type="AlphaFoldDB" id="A0AAV5VJD8"/>
<proteinExistence type="predicted"/>
<sequence>SDDLARDQYRDGLRAARERQQQHHDKVAAEAEALKRKKEEEKLEKLRAELASRSVVENALLDHKINQAKKAREEKKKDDVEESAADFLLRTLRSAPIVIVSKSFCPYSRKAKAAFATYRLPRDEVVYLELDELGEKRETAVQAEMKRLYERERVPVVFVSGDCIGGADDVITHQREGILDVLVKDAIEMWRREKK</sequence>
<dbReference type="PRINTS" id="PR00160">
    <property type="entry name" value="GLUTAREDOXIN"/>
</dbReference>
<dbReference type="Gene3D" id="3.40.30.10">
    <property type="entry name" value="Glutaredoxin"/>
    <property type="match status" value="1"/>
</dbReference>
<gene>
    <name evidence="3" type="ORF">PFISCL1PPCAC_9836</name>
</gene>
<dbReference type="GO" id="GO:0034599">
    <property type="term" value="P:cellular response to oxidative stress"/>
    <property type="evidence" value="ECO:0007669"/>
    <property type="project" value="TreeGrafter"/>
</dbReference>
<evidence type="ECO:0000313" key="3">
    <source>
        <dbReference type="EMBL" id="GMT18539.1"/>
    </source>
</evidence>
<keyword evidence="4" id="KW-1185">Reference proteome</keyword>
<reference evidence="3" key="1">
    <citation type="submission" date="2023-10" db="EMBL/GenBank/DDBJ databases">
        <title>Genome assembly of Pristionchus species.</title>
        <authorList>
            <person name="Yoshida K."/>
            <person name="Sommer R.J."/>
        </authorList>
    </citation>
    <scope>NUCLEOTIDE SEQUENCE</scope>
    <source>
        <strain evidence="3">RS5133</strain>
    </source>
</reference>
<dbReference type="EMBL" id="BTSY01000003">
    <property type="protein sequence ID" value="GMT18539.1"/>
    <property type="molecule type" value="Genomic_DNA"/>
</dbReference>
<dbReference type="SUPFAM" id="SSF52833">
    <property type="entry name" value="Thioredoxin-like"/>
    <property type="match status" value="1"/>
</dbReference>
<feature type="non-terminal residue" evidence="3">
    <location>
        <position position="1"/>
    </location>
</feature>
<dbReference type="PROSITE" id="PS51354">
    <property type="entry name" value="GLUTAREDOXIN_2"/>
    <property type="match status" value="1"/>
</dbReference>
<feature type="domain" description="Glutaredoxin" evidence="2">
    <location>
        <begin position="97"/>
        <end position="164"/>
    </location>
</feature>
<dbReference type="InterPro" id="IPR002109">
    <property type="entry name" value="Glutaredoxin"/>
</dbReference>
<organism evidence="3 4">
    <name type="scientific">Pristionchus fissidentatus</name>
    <dbReference type="NCBI Taxonomy" id="1538716"/>
    <lineage>
        <taxon>Eukaryota</taxon>
        <taxon>Metazoa</taxon>
        <taxon>Ecdysozoa</taxon>
        <taxon>Nematoda</taxon>
        <taxon>Chromadorea</taxon>
        <taxon>Rhabditida</taxon>
        <taxon>Rhabditina</taxon>
        <taxon>Diplogasteromorpha</taxon>
        <taxon>Diplogasteroidea</taxon>
        <taxon>Neodiplogasteridae</taxon>
        <taxon>Pristionchus</taxon>
    </lineage>
</organism>
<comment type="caution">
    <text evidence="3">The sequence shown here is derived from an EMBL/GenBank/DDBJ whole genome shotgun (WGS) entry which is preliminary data.</text>
</comment>
<dbReference type="InterPro" id="IPR036249">
    <property type="entry name" value="Thioredoxin-like_sf"/>
</dbReference>
<dbReference type="InterPro" id="IPR014025">
    <property type="entry name" value="Glutaredoxin_subgr"/>
</dbReference>
<dbReference type="GO" id="GO:0015038">
    <property type="term" value="F:glutathione disulfide oxidoreductase activity"/>
    <property type="evidence" value="ECO:0007669"/>
    <property type="project" value="TreeGrafter"/>
</dbReference>
<dbReference type="Proteomes" id="UP001432322">
    <property type="component" value="Unassembled WGS sequence"/>
</dbReference>
<evidence type="ECO:0000256" key="1">
    <source>
        <dbReference type="SAM" id="MobiDB-lite"/>
    </source>
</evidence>
<evidence type="ECO:0000313" key="4">
    <source>
        <dbReference type="Proteomes" id="UP001432322"/>
    </source>
</evidence>
<name>A0AAV5VJD8_9BILA</name>